<sequence>MPYIMRNAEGRIIAVLSEEVEGSEFVAANDHELTSFLQNDSPEARAQQELLESDLGIIRILEDLIDILIERGAIMFSDFPEPAQRKLLARRGLRKEFAYMDDLFGGGEDALPQTDADEDGLF</sequence>
<protein>
    <recommendedName>
        <fullName evidence="3">Tryptophan synthase subunit beta like protein</fullName>
    </recommendedName>
</protein>
<organism evidence="1 2">
    <name type="scientific">Varunaivibrio sulfuroxidans</name>
    <dbReference type="NCBI Taxonomy" id="1773489"/>
    <lineage>
        <taxon>Bacteria</taxon>
        <taxon>Pseudomonadati</taxon>
        <taxon>Pseudomonadota</taxon>
        <taxon>Alphaproteobacteria</taxon>
        <taxon>Rhodospirillales</taxon>
        <taxon>Magnetovibrionaceae</taxon>
        <taxon>Varunaivibrio</taxon>
    </lineage>
</organism>
<evidence type="ECO:0000313" key="1">
    <source>
        <dbReference type="EMBL" id="TCS62668.1"/>
    </source>
</evidence>
<evidence type="ECO:0008006" key="3">
    <source>
        <dbReference type="Google" id="ProtNLM"/>
    </source>
</evidence>
<accession>A0A4R3J9V5</accession>
<comment type="caution">
    <text evidence="1">The sequence shown here is derived from an EMBL/GenBank/DDBJ whole genome shotgun (WGS) entry which is preliminary data.</text>
</comment>
<name>A0A4R3J9V5_9PROT</name>
<dbReference type="Proteomes" id="UP000295304">
    <property type="component" value="Unassembled WGS sequence"/>
</dbReference>
<dbReference type="EMBL" id="SLZW01000005">
    <property type="protein sequence ID" value="TCS62668.1"/>
    <property type="molecule type" value="Genomic_DNA"/>
</dbReference>
<keyword evidence="2" id="KW-1185">Reference proteome</keyword>
<proteinExistence type="predicted"/>
<dbReference type="AlphaFoldDB" id="A0A4R3J9V5"/>
<evidence type="ECO:0000313" key="2">
    <source>
        <dbReference type="Proteomes" id="UP000295304"/>
    </source>
</evidence>
<reference evidence="1 2" key="1">
    <citation type="submission" date="2019-03" db="EMBL/GenBank/DDBJ databases">
        <title>Genomic Encyclopedia of Type Strains, Phase IV (KMG-IV): sequencing the most valuable type-strain genomes for metagenomic binning, comparative biology and taxonomic classification.</title>
        <authorList>
            <person name="Goeker M."/>
        </authorList>
    </citation>
    <scope>NUCLEOTIDE SEQUENCE [LARGE SCALE GENOMIC DNA]</scope>
    <source>
        <strain evidence="1 2">DSM 101688</strain>
    </source>
</reference>
<dbReference type="RefSeq" id="WP_207893161.1">
    <property type="nucleotide sequence ID" value="NZ_CP119676.1"/>
</dbReference>
<gene>
    <name evidence="1" type="ORF">EDD55_105217</name>
</gene>